<keyword evidence="3" id="KW-0175">Coiled coil</keyword>
<name>A0A9Y2EU33_9FIRM</name>
<comment type="similarity">
    <text evidence="1">Belongs to the Skp family.</text>
</comment>
<protein>
    <submittedName>
        <fullName evidence="4">OmpH family outer membrane protein</fullName>
    </submittedName>
</protein>
<evidence type="ECO:0000313" key="5">
    <source>
        <dbReference type="Proteomes" id="UP001243623"/>
    </source>
</evidence>
<dbReference type="EMBL" id="CP120678">
    <property type="protein sequence ID" value="WIW71030.1"/>
    <property type="molecule type" value="Genomic_DNA"/>
</dbReference>
<dbReference type="AlphaFoldDB" id="A0A9Y2EU33"/>
<evidence type="ECO:0000256" key="3">
    <source>
        <dbReference type="SAM" id="Coils"/>
    </source>
</evidence>
<dbReference type="Gene3D" id="3.30.910.20">
    <property type="entry name" value="Skp domain"/>
    <property type="match status" value="1"/>
</dbReference>
<proteinExistence type="inferred from homology"/>
<dbReference type="GO" id="GO:0050821">
    <property type="term" value="P:protein stabilization"/>
    <property type="evidence" value="ECO:0007669"/>
    <property type="project" value="TreeGrafter"/>
</dbReference>
<sequence length="155" mass="16853">MIKFEKKQIKFISIGIALVFVFSVVALAVSQSSVGFAAAGNSSNVGVVNHQLLVSQHPDMATAKTAMEAEVEQAKKDFETKSANMNDQEKQAYYQQTQQRLANKERELIAPIFDKVDAAIKAVAEAKGLSVVLDKGTVVYGGQDITDEVVKKFSK</sequence>
<gene>
    <name evidence="4" type="ORF">P3F81_01515</name>
</gene>
<feature type="coiled-coil region" evidence="3">
    <location>
        <begin position="64"/>
        <end position="91"/>
    </location>
</feature>
<accession>A0A9Y2EU33</accession>
<dbReference type="InterPro" id="IPR005632">
    <property type="entry name" value="Chaperone_Skp"/>
</dbReference>
<evidence type="ECO:0000313" key="4">
    <source>
        <dbReference type="EMBL" id="WIW71030.1"/>
    </source>
</evidence>
<dbReference type="Pfam" id="PF03938">
    <property type="entry name" value="OmpH"/>
    <property type="match status" value="1"/>
</dbReference>
<dbReference type="SUPFAM" id="SSF111384">
    <property type="entry name" value="OmpH-like"/>
    <property type="match status" value="1"/>
</dbReference>
<dbReference type="RefSeq" id="WP_147667005.1">
    <property type="nucleotide sequence ID" value="NZ_CP120678.1"/>
</dbReference>
<keyword evidence="2" id="KW-0732">Signal</keyword>
<dbReference type="GO" id="GO:0051082">
    <property type="term" value="F:unfolded protein binding"/>
    <property type="evidence" value="ECO:0007669"/>
    <property type="project" value="InterPro"/>
</dbReference>
<dbReference type="PANTHER" id="PTHR35089">
    <property type="entry name" value="CHAPERONE PROTEIN SKP"/>
    <property type="match status" value="1"/>
</dbReference>
<dbReference type="InterPro" id="IPR024930">
    <property type="entry name" value="Skp_dom_sf"/>
</dbReference>
<keyword evidence="5" id="KW-1185">Reference proteome</keyword>
<dbReference type="GO" id="GO:0005829">
    <property type="term" value="C:cytosol"/>
    <property type="evidence" value="ECO:0007669"/>
    <property type="project" value="TreeGrafter"/>
</dbReference>
<evidence type="ECO:0000256" key="2">
    <source>
        <dbReference type="ARBA" id="ARBA00022729"/>
    </source>
</evidence>
<dbReference type="Proteomes" id="UP001243623">
    <property type="component" value="Chromosome"/>
</dbReference>
<organism evidence="4 5">
    <name type="scientific">Selenobaculum gibii</name>
    <dbReference type="NCBI Taxonomy" id="3054208"/>
    <lineage>
        <taxon>Bacteria</taxon>
        <taxon>Bacillati</taxon>
        <taxon>Bacillota</taxon>
        <taxon>Negativicutes</taxon>
        <taxon>Selenomonadales</taxon>
        <taxon>Selenomonadaceae</taxon>
        <taxon>Selenobaculum</taxon>
    </lineage>
</organism>
<dbReference type="KEGG" id="sgbi:P3F81_01515"/>
<dbReference type="PANTHER" id="PTHR35089:SF1">
    <property type="entry name" value="CHAPERONE PROTEIN SKP"/>
    <property type="match status" value="1"/>
</dbReference>
<dbReference type="SMART" id="SM00935">
    <property type="entry name" value="OmpH"/>
    <property type="match status" value="1"/>
</dbReference>
<evidence type="ECO:0000256" key="1">
    <source>
        <dbReference type="ARBA" id="ARBA00009091"/>
    </source>
</evidence>
<reference evidence="4" key="1">
    <citation type="submission" date="2023-03" db="EMBL/GenBank/DDBJ databases">
        <title>Selenobaculum gbiensis gen. nov. sp. nov., a new bacterium isolated from the gut microbiota of IBD patient.</title>
        <authorList>
            <person name="Yeo S."/>
            <person name="Park H."/>
            <person name="Huh C.S."/>
        </authorList>
    </citation>
    <scope>NUCLEOTIDE SEQUENCE</scope>
    <source>
        <strain evidence="4">ICN-92133</strain>
    </source>
</reference>